<accession>A0A6I6JK32</accession>
<gene>
    <name evidence="1" type="ORF">GM418_05830</name>
</gene>
<evidence type="ECO:0000313" key="2">
    <source>
        <dbReference type="Proteomes" id="UP000428260"/>
    </source>
</evidence>
<dbReference type="KEGG" id="mcos:GM418_05830"/>
<evidence type="ECO:0000313" key="1">
    <source>
        <dbReference type="EMBL" id="QGY43195.1"/>
    </source>
</evidence>
<sequence length="63" mass="7227">MGTKITFYWRRKQQYPANRILLSVNGESVSVVKIPESVFLMFLSVNSELAHLLRCKRGGGRDE</sequence>
<name>A0A6I6JK32_9BACT</name>
<dbReference type="Proteomes" id="UP000428260">
    <property type="component" value="Chromosome"/>
</dbReference>
<reference evidence="1 2" key="1">
    <citation type="submission" date="2019-11" db="EMBL/GenBank/DDBJ databases">
        <authorList>
            <person name="Zheng R.K."/>
            <person name="Sun C.M."/>
        </authorList>
    </citation>
    <scope>NUCLEOTIDE SEQUENCE [LARGE SCALE GENOMIC DNA]</scope>
    <source>
        <strain evidence="1 2">WC007</strain>
    </source>
</reference>
<protein>
    <submittedName>
        <fullName evidence="1">Uncharacterized protein</fullName>
    </submittedName>
</protein>
<dbReference type="EMBL" id="CP046401">
    <property type="protein sequence ID" value="QGY43195.1"/>
    <property type="molecule type" value="Genomic_DNA"/>
</dbReference>
<dbReference type="AlphaFoldDB" id="A0A6I6JK32"/>
<keyword evidence="2" id="KW-1185">Reference proteome</keyword>
<organism evidence="1 2">
    <name type="scientific">Maribellus comscasis</name>
    <dbReference type="NCBI Taxonomy" id="2681766"/>
    <lineage>
        <taxon>Bacteria</taxon>
        <taxon>Pseudomonadati</taxon>
        <taxon>Bacteroidota</taxon>
        <taxon>Bacteroidia</taxon>
        <taxon>Marinilabiliales</taxon>
        <taxon>Prolixibacteraceae</taxon>
        <taxon>Maribellus</taxon>
    </lineage>
</organism>
<proteinExistence type="predicted"/>
<dbReference type="RefSeq" id="WP_158864085.1">
    <property type="nucleotide sequence ID" value="NZ_CP046401.1"/>
</dbReference>